<reference evidence="3" key="3">
    <citation type="submission" date="2020-12" db="EMBL/GenBank/DDBJ databases">
        <title>FDA dAtabase for Regulatory Grade micrObial Sequences (FDA-ARGOS): Supporting development and validation of Infectious Disease Dx tests.</title>
        <authorList>
            <person name="Sproer C."/>
            <person name="Gronow S."/>
            <person name="Severitt S."/>
            <person name="Schroder I."/>
            <person name="Tallon L."/>
            <person name="Sadzewicz L."/>
            <person name="Zhao X."/>
            <person name="Boylan J."/>
            <person name="Ott S."/>
            <person name="Bowen H."/>
            <person name="Vavikolanu K."/>
            <person name="Mehta A."/>
            <person name="Aluvathingal J."/>
            <person name="Nadendla S."/>
            <person name="Lowell S."/>
            <person name="Myers T."/>
            <person name="Yan Y."/>
            <person name="Sichtig H."/>
        </authorList>
    </citation>
    <scope>NUCLEOTIDE SEQUENCE [LARGE SCALE GENOMIC DNA]</scope>
    <source>
        <strain evidence="3">FDAARGOS_902</strain>
    </source>
</reference>
<dbReference type="EMBL" id="CP065682">
    <property type="protein sequence ID" value="QPS32506.1"/>
    <property type="molecule type" value="Genomic_DNA"/>
</dbReference>
<evidence type="ECO:0008006" key="5">
    <source>
        <dbReference type="Google" id="ProtNLM"/>
    </source>
</evidence>
<dbReference type="EMBL" id="LQQR01000078">
    <property type="protein sequence ID" value="KZE09949.1"/>
    <property type="molecule type" value="Genomic_DNA"/>
</dbReference>
<evidence type="ECO:0000256" key="1">
    <source>
        <dbReference type="SAM" id="MobiDB-lite"/>
    </source>
</evidence>
<gene>
    <name evidence="2" type="ORF">AVW13_03295</name>
    <name evidence="3" type="ORF">I6G59_10810</name>
</gene>
<feature type="region of interest" description="Disordered" evidence="1">
    <location>
        <begin position="1"/>
        <end position="32"/>
    </location>
</feature>
<dbReference type="AlphaFoldDB" id="A0A165D0E9"/>
<dbReference type="KEGG" id="bcau:I6G59_10810"/>
<name>A0A165D0E9_9MICO</name>
<evidence type="ECO:0000313" key="2">
    <source>
        <dbReference type="EMBL" id="KZE09949.1"/>
    </source>
</evidence>
<accession>A0A165D0E9</accession>
<sequence>MSAPTSTLPAPQPSESASSPSVPEYTTDLDLTDEEKEAVEGALVAFDGYIETINEVFASGGENLGQAEKFARGGSLESLKTDAEEMRSNNQYMAGKYGFYDVQIESVTIPEDVDTPTKVSILFCNRDSEWSVVNKGDPLPSLEPKALTMQHIADNQDGTWKIANQYLRSKECKKG</sequence>
<evidence type="ECO:0000313" key="3">
    <source>
        <dbReference type="EMBL" id="QPS32506.1"/>
    </source>
</evidence>
<dbReference type="Proteomes" id="UP000076612">
    <property type="component" value="Unassembled WGS sequence"/>
</dbReference>
<dbReference type="Proteomes" id="UP000594979">
    <property type="component" value="Chromosome"/>
</dbReference>
<reference evidence="4" key="1">
    <citation type="submission" date="2016-01" db="EMBL/GenBank/DDBJ databases">
        <title>Draft genome of Chromobacterium sp. F49.</title>
        <authorList>
            <person name="Hong K.W."/>
        </authorList>
    </citation>
    <scope>NUCLEOTIDE SEQUENCE [LARGE SCALE GENOMIC DNA]</scope>
    <source>
        <strain evidence="4">M40</strain>
    </source>
</reference>
<organism evidence="3">
    <name type="scientific">Brevibacterium casei</name>
    <dbReference type="NCBI Taxonomy" id="33889"/>
    <lineage>
        <taxon>Bacteria</taxon>
        <taxon>Bacillati</taxon>
        <taxon>Actinomycetota</taxon>
        <taxon>Actinomycetes</taxon>
        <taxon>Micrococcales</taxon>
        <taxon>Brevibacteriaceae</taxon>
        <taxon>Brevibacterium</taxon>
    </lineage>
</organism>
<proteinExistence type="predicted"/>
<reference evidence="2" key="2">
    <citation type="submission" date="2016-01" db="EMBL/GenBank/DDBJ databases">
        <authorList>
            <person name="Hong K.W."/>
        </authorList>
    </citation>
    <scope>NUCLEOTIDE SEQUENCE</scope>
    <source>
        <strain evidence="2">M40</strain>
    </source>
</reference>
<feature type="compositionally biased region" description="Low complexity" evidence="1">
    <location>
        <begin position="13"/>
        <end position="24"/>
    </location>
</feature>
<protein>
    <recommendedName>
        <fullName evidence="5">SnoaL-like domain-containing protein</fullName>
    </recommendedName>
</protein>
<dbReference type="RefSeq" id="WP_063250967.1">
    <property type="nucleotide sequence ID" value="NZ_CP065682.1"/>
</dbReference>
<evidence type="ECO:0000313" key="4">
    <source>
        <dbReference type="Proteomes" id="UP000076612"/>
    </source>
</evidence>